<keyword evidence="2" id="KW-1185">Reference proteome</keyword>
<dbReference type="Proteomes" id="UP001054837">
    <property type="component" value="Unassembled WGS sequence"/>
</dbReference>
<gene>
    <name evidence="1" type="primary">AVEN_213716_1</name>
    <name evidence="1" type="ORF">CDAR_176591</name>
</gene>
<reference evidence="1 2" key="1">
    <citation type="submission" date="2021-06" db="EMBL/GenBank/DDBJ databases">
        <title>Caerostris darwini draft genome.</title>
        <authorList>
            <person name="Kono N."/>
            <person name="Arakawa K."/>
        </authorList>
    </citation>
    <scope>NUCLEOTIDE SEQUENCE [LARGE SCALE GENOMIC DNA]</scope>
</reference>
<name>A0AAV4VJ77_9ARAC</name>
<comment type="caution">
    <text evidence="1">The sequence shown here is derived from an EMBL/GenBank/DDBJ whole genome shotgun (WGS) entry which is preliminary data.</text>
</comment>
<proteinExistence type="predicted"/>
<organism evidence="1 2">
    <name type="scientific">Caerostris darwini</name>
    <dbReference type="NCBI Taxonomy" id="1538125"/>
    <lineage>
        <taxon>Eukaryota</taxon>
        <taxon>Metazoa</taxon>
        <taxon>Ecdysozoa</taxon>
        <taxon>Arthropoda</taxon>
        <taxon>Chelicerata</taxon>
        <taxon>Arachnida</taxon>
        <taxon>Araneae</taxon>
        <taxon>Araneomorphae</taxon>
        <taxon>Entelegynae</taxon>
        <taxon>Araneoidea</taxon>
        <taxon>Araneidae</taxon>
        <taxon>Caerostris</taxon>
    </lineage>
</organism>
<evidence type="ECO:0000313" key="1">
    <source>
        <dbReference type="EMBL" id="GIY70163.1"/>
    </source>
</evidence>
<evidence type="ECO:0008006" key="3">
    <source>
        <dbReference type="Google" id="ProtNLM"/>
    </source>
</evidence>
<evidence type="ECO:0000313" key="2">
    <source>
        <dbReference type="Proteomes" id="UP001054837"/>
    </source>
</evidence>
<dbReference type="AlphaFoldDB" id="A0AAV4VJ77"/>
<sequence>MLGSACLFDNKVFIAGLDGNLIAYKFNNHKKKDSDQNFIQYFQWKIPLPVTFQIKNVILETVDNYAVGVKCLTIIVISKSNHISAYLYCNNIGNTLTHIDTSQWPPYSSIDSNLSKTWTNIECILCGDILLNCSKQLLLLKNSTNEDWQNDCMLSDISSLIPIEYIGKNTEPDYSMNRAVPGIQAKVLAGKCAITKAKSTITKKMEATLDSLQKLNTSSSSNMHIDHHISSFRESLVNLILQEEENNLLEKDTKSKVVLNLQKHWKQLICDRWILCWTFINNDKRSIYNPVLNMWISNHPIQCIQRVIVHKFQEFSVEDQYCKQINPKEKFSVMISFEIPEFNCENLKTYAVLSWYICTIAEFENELFLPMKEKVLTQQQMLLQTDLIASDVFSSELKDISTYGDLAGMKILQQKIVFIFFSLKTDLCNFETILLSACKSNSLLLIESSNMKILVFKKIKSPLYGVHIILRTVDQTFVEAEVFTKNEKETLLLEKYLHQYLPSDVLILTNGMTIDESKQLKQSAVFCMKEEVDLLFSMLNIHNMQETCEKLGVLPGTVVLSKENFLRIRKALHKKECRTDNVMQRLSNFQSFKRIEPSQ</sequence>
<protein>
    <recommendedName>
        <fullName evidence="3">Fanconi anemia group B protein</fullName>
    </recommendedName>
</protein>
<dbReference type="EMBL" id="BPLQ01013136">
    <property type="protein sequence ID" value="GIY70163.1"/>
    <property type="molecule type" value="Genomic_DNA"/>
</dbReference>
<accession>A0AAV4VJ77</accession>